<name>A0A1Q9DAD0_SYMMI</name>
<dbReference type="EMBL" id="LSRX01000634">
    <property type="protein sequence ID" value="OLP92146.1"/>
    <property type="molecule type" value="Genomic_DNA"/>
</dbReference>
<reference evidence="2 3" key="1">
    <citation type="submission" date="2016-02" db="EMBL/GenBank/DDBJ databases">
        <title>Genome analysis of coral dinoflagellate symbionts highlights evolutionary adaptations to a symbiotic lifestyle.</title>
        <authorList>
            <person name="Aranda M."/>
            <person name="Li Y."/>
            <person name="Liew Y.J."/>
            <person name="Baumgarten S."/>
            <person name="Simakov O."/>
            <person name="Wilson M."/>
            <person name="Piel J."/>
            <person name="Ashoor H."/>
            <person name="Bougouffa S."/>
            <person name="Bajic V.B."/>
            <person name="Ryu T."/>
            <person name="Ravasi T."/>
            <person name="Bayer T."/>
            <person name="Micklem G."/>
            <person name="Kim H."/>
            <person name="Bhak J."/>
            <person name="Lajeunesse T.C."/>
            <person name="Voolstra C.R."/>
        </authorList>
    </citation>
    <scope>NUCLEOTIDE SEQUENCE [LARGE SCALE GENOMIC DNA]</scope>
    <source>
        <strain evidence="2 3">CCMP2467</strain>
    </source>
</reference>
<feature type="coiled-coil region" evidence="1">
    <location>
        <begin position="39"/>
        <end position="66"/>
    </location>
</feature>
<accession>A0A1Q9DAD0</accession>
<evidence type="ECO:0000313" key="3">
    <source>
        <dbReference type="Proteomes" id="UP000186817"/>
    </source>
</evidence>
<keyword evidence="3" id="KW-1185">Reference proteome</keyword>
<sequence length="117" mass="12680">MAISDTQIQEEMLAAITAKALPVVAAACTEVCSRHLAALHQQLQQLRFLQQQMQQLQAQANFQAQDQRQSWPASRTTLNAGLMDGCMHYAVVVAVAGVAADDAAAGVVFGCCCCRWW</sequence>
<proteinExistence type="predicted"/>
<comment type="caution">
    <text evidence="2">The sequence shown here is derived from an EMBL/GenBank/DDBJ whole genome shotgun (WGS) entry which is preliminary data.</text>
</comment>
<dbReference type="Proteomes" id="UP000186817">
    <property type="component" value="Unassembled WGS sequence"/>
</dbReference>
<keyword evidence="1" id="KW-0175">Coiled coil</keyword>
<protein>
    <submittedName>
        <fullName evidence="2">Uncharacterized protein</fullName>
    </submittedName>
</protein>
<gene>
    <name evidence="2" type="ORF">AK812_SmicGene26079</name>
</gene>
<evidence type="ECO:0000313" key="2">
    <source>
        <dbReference type="EMBL" id="OLP92146.1"/>
    </source>
</evidence>
<evidence type="ECO:0000256" key="1">
    <source>
        <dbReference type="SAM" id="Coils"/>
    </source>
</evidence>
<dbReference type="AlphaFoldDB" id="A0A1Q9DAD0"/>
<organism evidence="2 3">
    <name type="scientific">Symbiodinium microadriaticum</name>
    <name type="common">Dinoflagellate</name>
    <name type="synonym">Zooxanthella microadriatica</name>
    <dbReference type="NCBI Taxonomy" id="2951"/>
    <lineage>
        <taxon>Eukaryota</taxon>
        <taxon>Sar</taxon>
        <taxon>Alveolata</taxon>
        <taxon>Dinophyceae</taxon>
        <taxon>Suessiales</taxon>
        <taxon>Symbiodiniaceae</taxon>
        <taxon>Symbiodinium</taxon>
    </lineage>
</organism>